<dbReference type="OrthoDB" id="1278307at2759"/>
<evidence type="ECO:0000313" key="1">
    <source>
        <dbReference type="EMBL" id="KAF6146719.1"/>
    </source>
</evidence>
<keyword evidence="2" id="KW-1185">Reference proteome</keyword>
<comment type="caution">
    <text evidence="1">The sequence shown here is derived from an EMBL/GenBank/DDBJ whole genome shotgun (WGS) entry which is preliminary data.</text>
</comment>
<accession>A0A7J7LVW5</accession>
<dbReference type="Proteomes" id="UP000541444">
    <property type="component" value="Unassembled WGS sequence"/>
</dbReference>
<sequence length="127" mass="13783">MWLGMAPPPTNWIELNCVGASKGNPEAGCILRDNGGLFLIARLVFIQHAFTLYEEASAIILGGDEAGDTSPADKTKKELLRIMDARLVTVRQNLTRACARALALGFAPDTVSELQLFADRFGAHQLK</sequence>
<name>A0A7J7LVW5_9MAGN</name>
<gene>
    <name evidence="1" type="ORF">GIB67_009005</name>
</gene>
<dbReference type="EMBL" id="JACGCM010001965">
    <property type="protein sequence ID" value="KAF6146719.1"/>
    <property type="molecule type" value="Genomic_DNA"/>
</dbReference>
<organism evidence="1 2">
    <name type="scientific">Kingdonia uniflora</name>
    <dbReference type="NCBI Taxonomy" id="39325"/>
    <lineage>
        <taxon>Eukaryota</taxon>
        <taxon>Viridiplantae</taxon>
        <taxon>Streptophyta</taxon>
        <taxon>Embryophyta</taxon>
        <taxon>Tracheophyta</taxon>
        <taxon>Spermatophyta</taxon>
        <taxon>Magnoliopsida</taxon>
        <taxon>Ranunculales</taxon>
        <taxon>Circaeasteraceae</taxon>
        <taxon>Kingdonia</taxon>
    </lineage>
</organism>
<evidence type="ECO:0000313" key="2">
    <source>
        <dbReference type="Proteomes" id="UP000541444"/>
    </source>
</evidence>
<dbReference type="PANTHER" id="PTHR31008:SF15">
    <property type="entry name" value="GPI-ANCHORED ADHESIN-LIKE PROTEIN"/>
    <property type="match status" value="1"/>
</dbReference>
<proteinExistence type="predicted"/>
<reference evidence="1 2" key="1">
    <citation type="journal article" date="2020" name="IScience">
        <title>Genome Sequencing of the Endangered Kingdonia uniflora (Circaeasteraceae, Ranunculales) Reveals Potential Mechanisms of Evolutionary Specialization.</title>
        <authorList>
            <person name="Sun Y."/>
            <person name="Deng T."/>
            <person name="Zhang A."/>
            <person name="Moore M.J."/>
            <person name="Landis J.B."/>
            <person name="Lin N."/>
            <person name="Zhang H."/>
            <person name="Zhang X."/>
            <person name="Huang J."/>
            <person name="Zhang X."/>
            <person name="Sun H."/>
            <person name="Wang H."/>
        </authorList>
    </citation>
    <scope>NUCLEOTIDE SEQUENCE [LARGE SCALE GENOMIC DNA]</scope>
    <source>
        <strain evidence="1">TB1705</strain>
        <tissue evidence="1">Leaf</tissue>
    </source>
</reference>
<dbReference type="AlphaFoldDB" id="A0A7J7LVW5"/>
<protein>
    <submittedName>
        <fullName evidence="1">Uncharacterized protein</fullName>
    </submittedName>
</protein>
<dbReference type="PANTHER" id="PTHR31008">
    <property type="entry name" value="COP1-INTERACTING PROTEIN-RELATED"/>
    <property type="match status" value="1"/>
</dbReference>